<dbReference type="Gene3D" id="3.30.70.100">
    <property type="match status" value="1"/>
</dbReference>
<name>A0A0G0JS55_9BACT</name>
<feature type="domain" description="HMA" evidence="2">
    <location>
        <begin position="4"/>
        <end position="70"/>
    </location>
</feature>
<organism evidence="3 4">
    <name type="scientific">Candidatus Shapirobacteria bacterium GW2011_GWE2_38_30</name>
    <dbReference type="NCBI Taxonomy" id="1618490"/>
    <lineage>
        <taxon>Bacteria</taxon>
        <taxon>Candidatus Shapironibacteriota</taxon>
    </lineage>
</organism>
<evidence type="ECO:0000313" key="4">
    <source>
        <dbReference type="Proteomes" id="UP000034406"/>
    </source>
</evidence>
<comment type="caution">
    <text evidence="3">The sequence shown here is derived from an EMBL/GenBank/DDBJ whole genome shotgun (WGS) entry which is preliminary data.</text>
</comment>
<dbReference type="InterPro" id="IPR036163">
    <property type="entry name" value="HMA_dom_sf"/>
</dbReference>
<dbReference type="InterPro" id="IPR006121">
    <property type="entry name" value="HMA_dom"/>
</dbReference>
<evidence type="ECO:0000313" key="3">
    <source>
        <dbReference type="EMBL" id="KKQ70388.1"/>
    </source>
</evidence>
<keyword evidence="1" id="KW-0479">Metal-binding</keyword>
<dbReference type="STRING" id="1618490.US90_C0007G0001"/>
<dbReference type="PROSITE" id="PS01047">
    <property type="entry name" value="HMA_1"/>
    <property type="match status" value="1"/>
</dbReference>
<gene>
    <name evidence="3" type="ORF">US90_C0007G0001</name>
</gene>
<reference evidence="3 4" key="1">
    <citation type="journal article" date="2015" name="Nature">
        <title>rRNA introns, odd ribosomes, and small enigmatic genomes across a large radiation of phyla.</title>
        <authorList>
            <person name="Brown C.T."/>
            <person name="Hug L.A."/>
            <person name="Thomas B.C."/>
            <person name="Sharon I."/>
            <person name="Castelle C.J."/>
            <person name="Singh A."/>
            <person name="Wilkins M.J."/>
            <person name="Williams K.H."/>
            <person name="Banfield J.F."/>
        </authorList>
    </citation>
    <scope>NUCLEOTIDE SEQUENCE [LARGE SCALE GENOMIC DNA]</scope>
</reference>
<dbReference type="GO" id="GO:0046872">
    <property type="term" value="F:metal ion binding"/>
    <property type="evidence" value="ECO:0007669"/>
    <property type="project" value="UniProtKB-KW"/>
</dbReference>
<dbReference type="EMBL" id="LBUT01000007">
    <property type="protein sequence ID" value="KKQ70388.1"/>
    <property type="molecule type" value="Genomic_DNA"/>
</dbReference>
<evidence type="ECO:0000256" key="1">
    <source>
        <dbReference type="ARBA" id="ARBA00022723"/>
    </source>
</evidence>
<accession>A0A0G0JS55</accession>
<sequence>MTQKTISYLVSDMHCSSCPKLITMDLLELDGVTDVKADLDSHLVTINYNSDLVQTDLIAQSIKDSGYTPKDVR</sequence>
<dbReference type="Pfam" id="PF00403">
    <property type="entry name" value="HMA"/>
    <property type="match status" value="1"/>
</dbReference>
<dbReference type="InterPro" id="IPR017969">
    <property type="entry name" value="Heavy-metal-associated_CS"/>
</dbReference>
<proteinExistence type="predicted"/>
<dbReference type="PROSITE" id="PS50846">
    <property type="entry name" value="HMA_2"/>
    <property type="match status" value="1"/>
</dbReference>
<evidence type="ECO:0000259" key="2">
    <source>
        <dbReference type="PROSITE" id="PS50846"/>
    </source>
</evidence>
<protein>
    <recommendedName>
        <fullName evidence="2">HMA domain-containing protein</fullName>
    </recommendedName>
</protein>
<dbReference type="Proteomes" id="UP000034406">
    <property type="component" value="Unassembled WGS sequence"/>
</dbReference>
<dbReference type="CDD" id="cd00371">
    <property type="entry name" value="HMA"/>
    <property type="match status" value="1"/>
</dbReference>
<dbReference type="SUPFAM" id="SSF55008">
    <property type="entry name" value="HMA, heavy metal-associated domain"/>
    <property type="match status" value="1"/>
</dbReference>
<dbReference type="AlphaFoldDB" id="A0A0G0JS55"/>